<feature type="region of interest" description="Disordered" evidence="1">
    <location>
        <begin position="1"/>
        <end position="22"/>
    </location>
</feature>
<name>A0ABR1JQ36_9AGAR</name>
<dbReference type="PANTHER" id="PTHR11188">
    <property type="entry name" value="ARRESTIN DOMAIN CONTAINING PROTEIN"/>
    <property type="match status" value="1"/>
</dbReference>
<evidence type="ECO:0000313" key="4">
    <source>
        <dbReference type="Proteomes" id="UP001498398"/>
    </source>
</evidence>
<dbReference type="PANTHER" id="PTHR11188:SF17">
    <property type="entry name" value="FI21816P1"/>
    <property type="match status" value="1"/>
</dbReference>
<dbReference type="InterPro" id="IPR014756">
    <property type="entry name" value="Ig_E-set"/>
</dbReference>
<dbReference type="Gene3D" id="2.60.40.640">
    <property type="match status" value="1"/>
</dbReference>
<dbReference type="Pfam" id="PF02752">
    <property type="entry name" value="Arrestin_C"/>
    <property type="match status" value="1"/>
</dbReference>
<dbReference type="SUPFAM" id="SSF81296">
    <property type="entry name" value="E set domains"/>
    <property type="match status" value="1"/>
</dbReference>
<keyword evidence="4" id="KW-1185">Reference proteome</keyword>
<proteinExistence type="predicted"/>
<evidence type="ECO:0000259" key="2">
    <source>
        <dbReference type="SMART" id="SM01017"/>
    </source>
</evidence>
<feature type="compositionally biased region" description="Low complexity" evidence="1">
    <location>
        <begin position="582"/>
        <end position="601"/>
    </location>
</feature>
<dbReference type="InterPro" id="IPR011022">
    <property type="entry name" value="Arrestin_C-like"/>
</dbReference>
<evidence type="ECO:0000313" key="3">
    <source>
        <dbReference type="EMBL" id="KAK7465402.1"/>
    </source>
</evidence>
<dbReference type="Proteomes" id="UP001498398">
    <property type="component" value="Unassembled WGS sequence"/>
</dbReference>
<reference evidence="3 4" key="1">
    <citation type="submission" date="2024-01" db="EMBL/GenBank/DDBJ databases">
        <title>A draft genome for the cacao thread blight pathogen Marasmiellus scandens.</title>
        <authorList>
            <person name="Baruah I.K."/>
            <person name="Leung J."/>
            <person name="Bukari Y."/>
            <person name="Amoako-Attah I."/>
            <person name="Meinhardt L.W."/>
            <person name="Bailey B.A."/>
            <person name="Cohen S.P."/>
        </authorList>
    </citation>
    <scope>NUCLEOTIDE SEQUENCE [LARGE SCALE GENOMIC DNA]</scope>
    <source>
        <strain evidence="3 4">GH-19</strain>
    </source>
</reference>
<feature type="compositionally biased region" description="Basic and acidic residues" evidence="1">
    <location>
        <begin position="618"/>
        <end position="641"/>
    </location>
</feature>
<dbReference type="InterPro" id="IPR014752">
    <property type="entry name" value="Arrestin-like_C"/>
</dbReference>
<dbReference type="EMBL" id="JBANRG010000006">
    <property type="protein sequence ID" value="KAK7465402.1"/>
    <property type="molecule type" value="Genomic_DNA"/>
</dbReference>
<dbReference type="InterPro" id="IPR050357">
    <property type="entry name" value="Arrestin_domain-protein"/>
</dbReference>
<feature type="region of interest" description="Disordered" evidence="1">
    <location>
        <begin position="560"/>
        <end position="669"/>
    </location>
</feature>
<feature type="region of interest" description="Disordered" evidence="1">
    <location>
        <begin position="837"/>
        <end position="878"/>
    </location>
</feature>
<sequence length="901" mass="98237">MDSSPKAESLREHDDNLSDYPLNQKESIRQWSIAVPEEQPTLSRHGTLLTSNATPSRNAVELKSILGNSNARLKPGASLLPNESVPGGVAERTSLEQAKPRARVEVDIIPESNILVQGGFFNGIVKIRIRPRARRESAILVGSGKIRVIGFECIQNEDHRYMFFQQSALLSSVTKALDRIYFSPADNEGFREPEEGVHVLPFSMLLPLEAEAGAPKGTIVAHAGVSIRYIAMFSVKVRERETDRRSIAHFYRDCEVWPRLNPASILAPTPSPIQASTTRTLFLGGSGKVILKASLHRLNWVAGQFCHVKVNVANQSKKAIKSLTLSLVRSTVAFKPKYYLDVGGSKTDHDPDACQTSTTQKRVTETVLEMGDSVARGHASAKGWWSGVQAGETVNFFHCLLLPVDSLSVPRERLLQVQYAIRVGVSAGPLSSDIHVSIPVNIINFLSVDPPPSYLDNSPEDLLKAALAYETGAASQHIDQVSGLLPTNEVLKDSAPGPGSLPSYPDLPADLGNFVECDDNDALVQHAITSAAVATKYAEFGSRFADLYYTSIPSDLAAEAESDSLEGSQVYDDTQSSSGRQSLLPSPHSSHLSISELSDSPPFRRPREPNAFMKRVQRKLEESRSTLYRQDRGQRHERGSDDSDAAPTEKQISSHHEEHLSQAAGSVDGSLSQAKAGCLRSEFGESRRLVGSHSCTIGSYFRPRHEIPDEVEREESESEYLTDCSNVVREQSALSMSVSVPDIVSSQASHKSTVYTSARLPQPSNVSALISSFLAKAESQSVVCQDPIGIAQFHHVPPASDRVYDILPAAKALIPVTTGDYGTEAIVPNASRKHVGRVRSYTASSAPQTPSSSHRTCTNASYLPESSPDRQVVDTKALDAPKSVKEKIRELEERAKLEMNA</sequence>
<protein>
    <recommendedName>
        <fullName evidence="2">Arrestin C-terminal-like domain-containing protein</fullName>
    </recommendedName>
</protein>
<dbReference type="SMART" id="SM01017">
    <property type="entry name" value="Arrestin_C"/>
    <property type="match status" value="1"/>
</dbReference>
<accession>A0ABR1JQ36</accession>
<comment type="caution">
    <text evidence="3">The sequence shown here is derived from an EMBL/GenBank/DDBJ whole genome shotgun (WGS) entry which is preliminary data.</text>
</comment>
<feature type="compositionally biased region" description="Low complexity" evidence="1">
    <location>
        <begin position="840"/>
        <end position="853"/>
    </location>
</feature>
<organism evidence="3 4">
    <name type="scientific">Marasmiellus scandens</name>
    <dbReference type="NCBI Taxonomy" id="2682957"/>
    <lineage>
        <taxon>Eukaryota</taxon>
        <taxon>Fungi</taxon>
        <taxon>Dikarya</taxon>
        <taxon>Basidiomycota</taxon>
        <taxon>Agaricomycotina</taxon>
        <taxon>Agaricomycetes</taxon>
        <taxon>Agaricomycetidae</taxon>
        <taxon>Agaricales</taxon>
        <taxon>Marasmiineae</taxon>
        <taxon>Omphalotaceae</taxon>
        <taxon>Marasmiellus</taxon>
    </lineage>
</organism>
<feature type="compositionally biased region" description="Basic and acidic residues" evidence="1">
    <location>
        <begin position="867"/>
        <end position="878"/>
    </location>
</feature>
<feature type="domain" description="Arrestin C-terminal-like" evidence="2">
    <location>
        <begin position="285"/>
        <end position="445"/>
    </location>
</feature>
<feature type="compositionally biased region" description="Polar residues" evidence="1">
    <location>
        <begin position="565"/>
        <end position="581"/>
    </location>
</feature>
<gene>
    <name evidence="3" type="ORF">VKT23_005380</name>
</gene>
<evidence type="ECO:0000256" key="1">
    <source>
        <dbReference type="SAM" id="MobiDB-lite"/>
    </source>
</evidence>